<gene>
    <name evidence="1" type="ORF">A3B31_01615</name>
</gene>
<dbReference type="EMBL" id="MHKN01000012">
    <property type="protein sequence ID" value="OGY92707.1"/>
    <property type="molecule type" value="Genomic_DNA"/>
</dbReference>
<comment type="caution">
    <text evidence="1">The sequence shown here is derived from an EMBL/GenBank/DDBJ whole genome shotgun (WGS) entry which is preliminary data.</text>
</comment>
<dbReference type="AlphaFoldDB" id="A0A1G2BWZ4"/>
<dbReference type="Proteomes" id="UP000177349">
    <property type="component" value="Unassembled WGS sequence"/>
</dbReference>
<organism evidence="1 2">
    <name type="scientific">Candidatus Komeilibacteria bacterium RIFCSPLOWO2_01_FULL_53_11</name>
    <dbReference type="NCBI Taxonomy" id="1798552"/>
    <lineage>
        <taxon>Bacteria</taxon>
        <taxon>Candidatus Komeiliibacteriota</taxon>
    </lineage>
</organism>
<accession>A0A1G2BWZ4</accession>
<evidence type="ECO:0000313" key="1">
    <source>
        <dbReference type="EMBL" id="OGY92707.1"/>
    </source>
</evidence>
<proteinExistence type="predicted"/>
<sequence>MKKLILIVSLVIALMVGGVVSYLTYRQAHTVGNWSDYSSINSEMSPQDCVAQGGTIVDTIGPAPSGYSPKNVLGKVAGMMCPCVCLKNQASLVTLTGILVQNNPGMEKDAWYLAYEKPGAPALSVKLLFTSTSVCQFTAIHDCATFLPTADRVSVEGWQSGNEITVRTLTVLESKKTLNDVSSWQTYRNESLGYSIGYPGDWEAEESDDTVYISAKQWRDMPEGGGSVDISVENKTLDQFIEDYNSSDIFNGYALSKILKQEEYTIDSVGAYKLTASTAIGLERTYIFIPYNNRAYIIGYHNYDDIHLEILKTFKFISPQNSQLAQCISEWQKTENLGYPLAAIQQGVISVGYKKGTSEDEIRAFIQSKGLTLDWYTDLVNFVTVSVPSGKEIEWICNLTDNRLPSVKAPEDALVQSAHTVPKTARLPTN</sequence>
<reference evidence="1 2" key="1">
    <citation type="journal article" date="2016" name="Nat. Commun.">
        <title>Thousands of microbial genomes shed light on interconnected biogeochemical processes in an aquifer system.</title>
        <authorList>
            <person name="Anantharaman K."/>
            <person name="Brown C.T."/>
            <person name="Hug L.A."/>
            <person name="Sharon I."/>
            <person name="Castelle C.J."/>
            <person name="Probst A.J."/>
            <person name="Thomas B.C."/>
            <person name="Singh A."/>
            <person name="Wilkins M.J."/>
            <person name="Karaoz U."/>
            <person name="Brodie E.L."/>
            <person name="Williams K.H."/>
            <person name="Hubbard S.S."/>
            <person name="Banfield J.F."/>
        </authorList>
    </citation>
    <scope>NUCLEOTIDE SEQUENCE [LARGE SCALE GENOMIC DNA]</scope>
</reference>
<protein>
    <submittedName>
        <fullName evidence="1">Uncharacterized protein</fullName>
    </submittedName>
</protein>
<evidence type="ECO:0000313" key="2">
    <source>
        <dbReference type="Proteomes" id="UP000177349"/>
    </source>
</evidence>
<name>A0A1G2BWZ4_9BACT</name>